<dbReference type="GO" id="GO:0035438">
    <property type="term" value="F:cyclic-di-GMP binding"/>
    <property type="evidence" value="ECO:0007669"/>
    <property type="project" value="InterPro"/>
</dbReference>
<proteinExistence type="predicted"/>
<dbReference type="InterPro" id="IPR009875">
    <property type="entry name" value="PilZ_domain"/>
</dbReference>
<dbReference type="RefSeq" id="WP_214171945.1">
    <property type="nucleotide sequence ID" value="NZ_JAHCVJ010000005.1"/>
</dbReference>
<dbReference type="EMBL" id="JAHCVJ010000005">
    <property type="protein sequence ID" value="MBT0665169.1"/>
    <property type="molecule type" value="Genomic_DNA"/>
</dbReference>
<comment type="caution">
    <text evidence="2">The sequence shown here is derived from an EMBL/GenBank/DDBJ whole genome shotgun (WGS) entry which is preliminary data.</text>
</comment>
<keyword evidence="3" id="KW-1185">Reference proteome</keyword>
<dbReference type="SUPFAM" id="SSF141371">
    <property type="entry name" value="PilZ domain-like"/>
    <property type="match status" value="1"/>
</dbReference>
<accession>A0AAW4LAX7</accession>
<reference evidence="2 3" key="1">
    <citation type="submission" date="2021-05" db="EMBL/GenBank/DDBJ databases">
        <title>The draft genome of Geobacter pelophilus DSM 12255.</title>
        <authorList>
            <person name="Xu Z."/>
            <person name="Masuda Y."/>
            <person name="Itoh H."/>
            <person name="Senoo K."/>
        </authorList>
    </citation>
    <scope>NUCLEOTIDE SEQUENCE [LARGE SCALE GENOMIC DNA]</scope>
    <source>
        <strain evidence="2 3">DSM 12255</strain>
    </source>
</reference>
<evidence type="ECO:0000313" key="3">
    <source>
        <dbReference type="Proteomes" id="UP000811899"/>
    </source>
</evidence>
<evidence type="ECO:0000313" key="2">
    <source>
        <dbReference type="EMBL" id="MBT0665169.1"/>
    </source>
</evidence>
<name>A0AAW4LAX7_9BACT</name>
<organism evidence="2 3">
    <name type="scientific">Geoanaerobacter pelophilus</name>
    <dbReference type="NCBI Taxonomy" id="60036"/>
    <lineage>
        <taxon>Bacteria</taxon>
        <taxon>Pseudomonadati</taxon>
        <taxon>Thermodesulfobacteriota</taxon>
        <taxon>Desulfuromonadia</taxon>
        <taxon>Geobacterales</taxon>
        <taxon>Geobacteraceae</taxon>
        <taxon>Geoanaerobacter</taxon>
    </lineage>
</organism>
<dbReference type="Gene3D" id="2.40.10.220">
    <property type="entry name" value="predicted glycosyltransferase like domains"/>
    <property type="match status" value="1"/>
</dbReference>
<sequence length="117" mass="12560">MDNRQFSRMDFNAKVLVSYEGSSFTGTVENLSLKGLFVKTDQKVPLDETVGIVLSFAGSNGNLSLSLEGKVVRVSEDGIGLNFKKISVDFLEQTLGNSSECTEEACGNRSALCQAAV</sequence>
<dbReference type="Pfam" id="PF07238">
    <property type="entry name" value="PilZ"/>
    <property type="match status" value="1"/>
</dbReference>
<feature type="domain" description="PilZ" evidence="1">
    <location>
        <begin position="3"/>
        <end position="92"/>
    </location>
</feature>
<protein>
    <submittedName>
        <fullName evidence="2">PilZ domain-containing protein</fullName>
    </submittedName>
</protein>
<gene>
    <name evidence="2" type="ORF">KI809_12755</name>
</gene>
<evidence type="ECO:0000259" key="1">
    <source>
        <dbReference type="Pfam" id="PF07238"/>
    </source>
</evidence>
<dbReference type="Proteomes" id="UP000811899">
    <property type="component" value="Unassembled WGS sequence"/>
</dbReference>
<dbReference type="AlphaFoldDB" id="A0AAW4LAX7"/>